<evidence type="ECO:0000259" key="6">
    <source>
        <dbReference type="Pfam" id="PF00496"/>
    </source>
</evidence>
<evidence type="ECO:0000256" key="5">
    <source>
        <dbReference type="SAM" id="MobiDB-lite"/>
    </source>
</evidence>
<keyword evidence="8" id="KW-1185">Reference proteome</keyword>
<dbReference type="Gene3D" id="3.10.105.10">
    <property type="entry name" value="Dipeptide-binding Protein, Domain 3"/>
    <property type="match status" value="1"/>
</dbReference>
<name>A0A2W7HZY5_9PROT</name>
<comment type="similarity">
    <text evidence="2">Belongs to the bacterial solute-binding protein 5 family.</text>
</comment>
<dbReference type="InterPro" id="IPR030678">
    <property type="entry name" value="Peptide/Ni-bd"/>
</dbReference>
<dbReference type="GO" id="GO:1904680">
    <property type="term" value="F:peptide transmembrane transporter activity"/>
    <property type="evidence" value="ECO:0007669"/>
    <property type="project" value="TreeGrafter"/>
</dbReference>
<reference evidence="7 8" key="1">
    <citation type="submission" date="2018-06" db="EMBL/GenBank/DDBJ databases">
        <title>Genomic Encyclopedia of Archaeal and Bacterial Type Strains, Phase II (KMG-II): from individual species to whole genera.</title>
        <authorList>
            <person name="Goeker M."/>
        </authorList>
    </citation>
    <scope>NUCLEOTIDE SEQUENCE [LARGE SCALE GENOMIC DNA]</scope>
    <source>
        <strain evidence="7 8">DSM 24525</strain>
    </source>
</reference>
<dbReference type="EMBL" id="QKYU01000028">
    <property type="protein sequence ID" value="PZW39439.1"/>
    <property type="molecule type" value="Genomic_DNA"/>
</dbReference>
<evidence type="ECO:0000313" key="8">
    <source>
        <dbReference type="Proteomes" id="UP000249688"/>
    </source>
</evidence>
<dbReference type="SUPFAM" id="SSF53850">
    <property type="entry name" value="Periplasmic binding protein-like II"/>
    <property type="match status" value="1"/>
</dbReference>
<dbReference type="PIRSF" id="PIRSF002741">
    <property type="entry name" value="MppA"/>
    <property type="match status" value="1"/>
</dbReference>
<dbReference type="GO" id="GO:0043190">
    <property type="term" value="C:ATP-binding cassette (ABC) transporter complex"/>
    <property type="evidence" value="ECO:0007669"/>
    <property type="project" value="InterPro"/>
</dbReference>
<dbReference type="Pfam" id="PF00496">
    <property type="entry name" value="SBP_bac_5"/>
    <property type="match status" value="1"/>
</dbReference>
<dbReference type="InterPro" id="IPR000914">
    <property type="entry name" value="SBP_5_dom"/>
</dbReference>
<keyword evidence="4" id="KW-0732">Signal</keyword>
<dbReference type="GO" id="GO:0030288">
    <property type="term" value="C:outer membrane-bounded periplasmic space"/>
    <property type="evidence" value="ECO:0007669"/>
    <property type="project" value="UniProtKB-ARBA"/>
</dbReference>
<evidence type="ECO:0000256" key="2">
    <source>
        <dbReference type="ARBA" id="ARBA00005695"/>
    </source>
</evidence>
<dbReference type="PANTHER" id="PTHR30290">
    <property type="entry name" value="PERIPLASMIC BINDING COMPONENT OF ABC TRANSPORTER"/>
    <property type="match status" value="1"/>
</dbReference>
<evidence type="ECO:0000313" key="7">
    <source>
        <dbReference type="EMBL" id="PZW39439.1"/>
    </source>
</evidence>
<sequence length="582" mass="63536">MKTRQECSARTPLTRPSAPKGARLYANPTEIELMLTDRRSLGRMAIAGGAALAAGTQRASAQPRAATKPLVHAIPSDIASLDPADIRGQQDQEIGCNIYERLVTFKFNQMPNGTLQAEPEEVVPQLAESWTVEGPVITFKLRAGVKFYPTGNPMTSEDVRYSFERLTRIVGNGKNQASVAGIFTADQIVAVDPMTLRITFTDNMGTPTAIPVALTSMKFQQFAILDSVEVKKHVTPEDPWANAWLIKNIATTGPYYIANRILGQQLELKAVPDHWSGTQPAFETVILRVRGQADLVALIRGGVVDYAAEGLTGRQYDSLAAAGFPVMHGNTPSILRVAMAMDKEPFTDARVRQAMLYCMPHDRILRTALSNRGSRPLGFYNPDDITSNNSFARYSLNHDRARALLREAGTENFTFDFWYSTALPYNNDIAILIADSLKQIGVTANLKPTPALQLLDAVRARINGGEGGMTGMYLSEGVIWLNDPSTLTNLAVATKSATAGVTNWARYSDAETDALHARFRNSADAPARKAAYQRIQDKLADSAATANPLIVLGRTIVASPNITGITFSQDPYARYAYIKPKV</sequence>
<accession>A0A2W7HZY5</accession>
<dbReference type="Proteomes" id="UP000249688">
    <property type="component" value="Unassembled WGS sequence"/>
</dbReference>
<proteinExistence type="inferred from homology"/>
<feature type="region of interest" description="Disordered" evidence="5">
    <location>
        <begin position="1"/>
        <end position="22"/>
    </location>
</feature>
<dbReference type="Gene3D" id="3.40.190.10">
    <property type="entry name" value="Periplasmic binding protein-like II"/>
    <property type="match status" value="1"/>
</dbReference>
<dbReference type="PANTHER" id="PTHR30290:SF10">
    <property type="entry name" value="PERIPLASMIC OLIGOPEPTIDE-BINDING PROTEIN-RELATED"/>
    <property type="match status" value="1"/>
</dbReference>
<evidence type="ECO:0000256" key="4">
    <source>
        <dbReference type="ARBA" id="ARBA00022729"/>
    </source>
</evidence>
<evidence type="ECO:0000256" key="1">
    <source>
        <dbReference type="ARBA" id="ARBA00004418"/>
    </source>
</evidence>
<organism evidence="7 8">
    <name type="scientific">Humitalea rosea</name>
    <dbReference type="NCBI Taxonomy" id="990373"/>
    <lineage>
        <taxon>Bacteria</taxon>
        <taxon>Pseudomonadati</taxon>
        <taxon>Pseudomonadota</taxon>
        <taxon>Alphaproteobacteria</taxon>
        <taxon>Acetobacterales</taxon>
        <taxon>Roseomonadaceae</taxon>
        <taxon>Humitalea</taxon>
    </lineage>
</organism>
<feature type="domain" description="Solute-binding protein family 5" evidence="6">
    <location>
        <begin position="121"/>
        <end position="492"/>
    </location>
</feature>
<protein>
    <submittedName>
        <fullName evidence="7">Peptide/nickel transport system substrate-binding protein</fullName>
    </submittedName>
</protein>
<dbReference type="GO" id="GO:0015833">
    <property type="term" value="P:peptide transport"/>
    <property type="evidence" value="ECO:0007669"/>
    <property type="project" value="TreeGrafter"/>
</dbReference>
<comment type="subcellular location">
    <subcellularLocation>
        <location evidence="1">Periplasm</location>
    </subcellularLocation>
</comment>
<evidence type="ECO:0000256" key="3">
    <source>
        <dbReference type="ARBA" id="ARBA00022448"/>
    </source>
</evidence>
<gene>
    <name evidence="7" type="ORF">C8P66_12818</name>
</gene>
<comment type="caution">
    <text evidence="7">The sequence shown here is derived from an EMBL/GenBank/DDBJ whole genome shotgun (WGS) entry which is preliminary data.</text>
</comment>
<dbReference type="AlphaFoldDB" id="A0A2W7HZY5"/>
<dbReference type="InterPro" id="IPR039424">
    <property type="entry name" value="SBP_5"/>
</dbReference>
<keyword evidence="3" id="KW-0813">Transport</keyword>